<keyword evidence="1" id="KW-0602">Photosynthesis</keyword>
<evidence type="ECO:0000256" key="2">
    <source>
        <dbReference type="ARBA" id="ARBA00023276"/>
    </source>
</evidence>
<dbReference type="CDD" id="cd05243">
    <property type="entry name" value="SDR_a5"/>
    <property type="match status" value="1"/>
</dbReference>
<proteinExistence type="predicted"/>
<name>A0ABD4T9D6_9CYAN</name>
<dbReference type="EMBL" id="JTHE03000116">
    <property type="protein sequence ID" value="MCM1985192.1"/>
    <property type="molecule type" value="Genomic_DNA"/>
</dbReference>
<dbReference type="RefSeq" id="WP_166277940.1">
    <property type="nucleotide sequence ID" value="NZ_JTHE03000116.1"/>
</dbReference>
<dbReference type="Proteomes" id="UP000031561">
    <property type="component" value="Unassembled WGS sequence"/>
</dbReference>
<dbReference type="GO" id="GO:0009523">
    <property type="term" value="C:photosystem II"/>
    <property type="evidence" value="ECO:0007669"/>
    <property type="project" value="UniProtKB-KW"/>
</dbReference>
<dbReference type="GO" id="GO:0015979">
    <property type="term" value="P:photosynthesis"/>
    <property type="evidence" value="ECO:0007669"/>
    <property type="project" value="UniProtKB-KW"/>
</dbReference>
<accession>A0ABD4T9D6</accession>
<gene>
    <name evidence="4" type="ORF">QQ91_0020455</name>
</gene>
<dbReference type="Pfam" id="PF05368">
    <property type="entry name" value="NmrA"/>
    <property type="match status" value="1"/>
</dbReference>
<reference evidence="4 5" key="1">
    <citation type="journal article" date="2015" name="Genome Announc.">
        <title>Draft Genome Sequence of Filamentous Marine Cyanobacterium Lyngbya confervoides Strain BDU141951.</title>
        <authorList>
            <person name="Chandrababunaidu M.M."/>
            <person name="Sen D."/>
            <person name="Tripathy S."/>
        </authorList>
    </citation>
    <scope>NUCLEOTIDE SEQUENCE [LARGE SCALE GENOMIC DNA]</scope>
    <source>
        <strain evidence="4 5">BDU141951</strain>
    </source>
</reference>
<dbReference type="Gene3D" id="3.40.50.720">
    <property type="entry name" value="NAD(P)-binding Rossmann-like Domain"/>
    <property type="match status" value="1"/>
</dbReference>
<sequence length="325" mass="36121">MKVLISGATGTLGRQVARRALDEGHDVYCLVRSIRKAAFLKEWGANLVLADLCDRDSLDKAVRGMEAIIDCATARPTDSAGIRVIDWAGKVSLIQAAEAAGVKRYVFFSIMNAHRYPHIPLMDIKHCTEKFLAQTSLEVTILRPGGFFQGLIGQYAIPILDQQQVWISKNASPVAHMDTQDIARFAVAALRLESTVGQAYDLAGPKAWTPENIIQLCESLSGKKARTTPIPVRLLKAVESFTRFFEWGVNIADRLAFTEVVTSGIPFDAPMDQTYASFGIAPDTISTLEDYLQDYFNRILKKLKELEYDKQEASKKRTPFKSTSK</sequence>
<evidence type="ECO:0000256" key="1">
    <source>
        <dbReference type="ARBA" id="ARBA00022531"/>
    </source>
</evidence>
<protein>
    <submittedName>
        <fullName evidence="4">NmrA family NAD(P)-binding protein</fullName>
    </submittedName>
</protein>
<dbReference type="SUPFAM" id="SSF51735">
    <property type="entry name" value="NAD(P)-binding Rossmann-fold domains"/>
    <property type="match status" value="1"/>
</dbReference>
<dbReference type="PANTHER" id="PTHR47128:SF2">
    <property type="entry name" value="PROTEIN HIGH CHLOROPHYLL FLUORESCENCE PHENOTYPE 244, CHLOROPLASTIC"/>
    <property type="match status" value="1"/>
</dbReference>
<comment type="caution">
    <text evidence="4">The sequence shown here is derived from an EMBL/GenBank/DDBJ whole genome shotgun (WGS) entry which is preliminary data.</text>
</comment>
<dbReference type="InterPro" id="IPR036291">
    <property type="entry name" value="NAD(P)-bd_dom_sf"/>
</dbReference>
<keyword evidence="5" id="KW-1185">Reference proteome</keyword>
<dbReference type="InterPro" id="IPR008030">
    <property type="entry name" value="NmrA-like"/>
</dbReference>
<evidence type="ECO:0000259" key="3">
    <source>
        <dbReference type="Pfam" id="PF05368"/>
    </source>
</evidence>
<dbReference type="AlphaFoldDB" id="A0ABD4T9D6"/>
<dbReference type="PANTHER" id="PTHR47128">
    <property type="match status" value="1"/>
</dbReference>
<evidence type="ECO:0000313" key="5">
    <source>
        <dbReference type="Proteomes" id="UP000031561"/>
    </source>
</evidence>
<feature type="domain" description="NmrA-like" evidence="3">
    <location>
        <begin position="2"/>
        <end position="253"/>
    </location>
</feature>
<keyword evidence="2" id="KW-0604">Photosystem II</keyword>
<evidence type="ECO:0000313" key="4">
    <source>
        <dbReference type="EMBL" id="MCM1985192.1"/>
    </source>
</evidence>
<dbReference type="InterPro" id="IPR044256">
    <property type="entry name" value="HCF244-like"/>
</dbReference>
<organism evidence="4 5">
    <name type="scientific">Lyngbya confervoides BDU141951</name>
    <dbReference type="NCBI Taxonomy" id="1574623"/>
    <lineage>
        <taxon>Bacteria</taxon>
        <taxon>Bacillati</taxon>
        <taxon>Cyanobacteriota</taxon>
        <taxon>Cyanophyceae</taxon>
        <taxon>Oscillatoriophycideae</taxon>
        <taxon>Oscillatoriales</taxon>
        <taxon>Microcoleaceae</taxon>
        <taxon>Lyngbya</taxon>
    </lineage>
</organism>